<sequence>MNQTSFNLDPIGEEIFNIEKIHIRILEDVPAVTPFQDSSMGPFRTFNLSILTLEDEEGNIGEGPVMGSYAHVLQQCIFPHLLHNRGVRYNTLYPRLYWSIRNEGFRGPASSLLGQVDLALHDLACRRRGISLQRYLYGTRDFAKAYGSGAGTNYSYAELEKEMGYFMDKGFSCVKMKVGKHFGSNIKEDVERVRFVRNLIGKDVRLAVDANQIWTVPEALAFLSKVEDQDIAWFEEPVHSAALSDIARLSAVSPVSLSFGESEKSSRVFPELAKAGVTHLQPSPTHLAGVREWMEVRDLAEKSGLTFSSGGYSLYTAALVATASEEAMVEYLYPLMNGLCEYFSEYPILEKGRFVLPDSTGIPIRIDWDRLQRKNKILTHKTWTVSEVGRYTPLVVS</sequence>
<evidence type="ECO:0000256" key="2">
    <source>
        <dbReference type="ARBA" id="ARBA00022723"/>
    </source>
</evidence>
<proteinExistence type="predicted"/>
<keyword evidence="3" id="KW-0460">Magnesium</keyword>
<evidence type="ECO:0000313" key="6">
    <source>
        <dbReference type="Proteomes" id="UP000294498"/>
    </source>
</evidence>
<dbReference type="AlphaFoldDB" id="A0A4R8DER1"/>
<dbReference type="GO" id="GO:0016836">
    <property type="term" value="F:hydro-lyase activity"/>
    <property type="evidence" value="ECO:0007669"/>
    <property type="project" value="TreeGrafter"/>
</dbReference>
<evidence type="ECO:0000313" key="5">
    <source>
        <dbReference type="EMBL" id="TDW95925.1"/>
    </source>
</evidence>
<dbReference type="InterPro" id="IPR036849">
    <property type="entry name" value="Enolase-like_C_sf"/>
</dbReference>
<keyword evidence="2" id="KW-0479">Metal-binding</keyword>
<accession>A0A4R8DER1</accession>
<organism evidence="5 6">
    <name type="scientific">Dinghuibacter silviterrae</name>
    <dbReference type="NCBI Taxonomy" id="1539049"/>
    <lineage>
        <taxon>Bacteria</taxon>
        <taxon>Pseudomonadati</taxon>
        <taxon>Bacteroidota</taxon>
        <taxon>Chitinophagia</taxon>
        <taxon>Chitinophagales</taxon>
        <taxon>Chitinophagaceae</taxon>
        <taxon>Dinghuibacter</taxon>
    </lineage>
</organism>
<dbReference type="SMART" id="SM00922">
    <property type="entry name" value="MR_MLE"/>
    <property type="match status" value="1"/>
</dbReference>
<dbReference type="OrthoDB" id="9796450at2"/>
<feature type="domain" description="Mandelate racemase/muconate lactonizing enzyme C-terminal" evidence="4">
    <location>
        <begin position="156"/>
        <end position="253"/>
    </location>
</feature>
<name>A0A4R8DER1_9BACT</name>
<comment type="caution">
    <text evidence="5">The sequence shown here is derived from an EMBL/GenBank/DDBJ whole genome shotgun (WGS) entry which is preliminary data.</text>
</comment>
<protein>
    <submittedName>
        <fullName evidence="5">L-alanine-DL-glutamate epimerase-like enolase superfamily enzyme</fullName>
    </submittedName>
</protein>
<evidence type="ECO:0000256" key="3">
    <source>
        <dbReference type="ARBA" id="ARBA00022842"/>
    </source>
</evidence>
<comment type="cofactor">
    <cofactor evidence="1">
        <name>Mg(2+)</name>
        <dbReference type="ChEBI" id="CHEBI:18420"/>
    </cofactor>
</comment>
<reference evidence="5 6" key="1">
    <citation type="submission" date="2019-03" db="EMBL/GenBank/DDBJ databases">
        <title>Genomic Encyclopedia of Type Strains, Phase IV (KMG-IV): sequencing the most valuable type-strain genomes for metagenomic binning, comparative biology and taxonomic classification.</title>
        <authorList>
            <person name="Goeker M."/>
        </authorList>
    </citation>
    <scope>NUCLEOTIDE SEQUENCE [LARGE SCALE GENOMIC DNA]</scope>
    <source>
        <strain evidence="5 6">DSM 100059</strain>
    </source>
</reference>
<dbReference type="Gene3D" id="3.20.20.120">
    <property type="entry name" value="Enolase-like C-terminal domain"/>
    <property type="match status" value="1"/>
</dbReference>
<dbReference type="GO" id="GO:0016052">
    <property type="term" value="P:carbohydrate catabolic process"/>
    <property type="evidence" value="ECO:0007669"/>
    <property type="project" value="TreeGrafter"/>
</dbReference>
<dbReference type="GO" id="GO:0016854">
    <property type="term" value="F:racemase and epimerase activity"/>
    <property type="evidence" value="ECO:0007669"/>
    <property type="project" value="UniProtKB-ARBA"/>
</dbReference>
<dbReference type="SUPFAM" id="SSF54826">
    <property type="entry name" value="Enolase N-terminal domain-like"/>
    <property type="match status" value="1"/>
</dbReference>
<dbReference type="SFLD" id="SFLDS00001">
    <property type="entry name" value="Enolase"/>
    <property type="match status" value="1"/>
</dbReference>
<dbReference type="CDD" id="cd03316">
    <property type="entry name" value="MR_like"/>
    <property type="match status" value="1"/>
</dbReference>
<dbReference type="Pfam" id="PF13378">
    <property type="entry name" value="MR_MLE_C"/>
    <property type="match status" value="1"/>
</dbReference>
<dbReference type="SUPFAM" id="SSF51604">
    <property type="entry name" value="Enolase C-terminal domain-like"/>
    <property type="match status" value="1"/>
</dbReference>
<evidence type="ECO:0000256" key="1">
    <source>
        <dbReference type="ARBA" id="ARBA00001946"/>
    </source>
</evidence>
<dbReference type="PANTHER" id="PTHR13794:SF58">
    <property type="entry name" value="MITOCHONDRIAL ENOLASE SUPERFAMILY MEMBER 1"/>
    <property type="match status" value="1"/>
</dbReference>
<dbReference type="RefSeq" id="WP_133995733.1">
    <property type="nucleotide sequence ID" value="NZ_SODV01000002.1"/>
</dbReference>
<dbReference type="EMBL" id="SODV01000002">
    <property type="protein sequence ID" value="TDW95925.1"/>
    <property type="molecule type" value="Genomic_DNA"/>
</dbReference>
<keyword evidence="6" id="KW-1185">Reference proteome</keyword>
<dbReference type="InterPro" id="IPR029065">
    <property type="entry name" value="Enolase_C-like"/>
</dbReference>
<dbReference type="PANTHER" id="PTHR13794">
    <property type="entry name" value="ENOLASE SUPERFAMILY, MANDELATE RACEMASE"/>
    <property type="match status" value="1"/>
</dbReference>
<evidence type="ECO:0000259" key="4">
    <source>
        <dbReference type="SMART" id="SM00922"/>
    </source>
</evidence>
<dbReference type="InterPro" id="IPR013342">
    <property type="entry name" value="Mandelate_racemase_C"/>
</dbReference>
<dbReference type="InterPro" id="IPR029017">
    <property type="entry name" value="Enolase-like_N"/>
</dbReference>
<dbReference type="InterPro" id="IPR046945">
    <property type="entry name" value="RHMD-like"/>
</dbReference>
<dbReference type="Proteomes" id="UP000294498">
    <property type="component" value="Unassembled WGS sequence"/>
</dbReference>
<dbReference type="GO" id="GO:0000287">
    <property type="term" value="F:magnesium ion binding"/>
    <property type="evidence" value="ECO:0007669"/>
    <property type="project" value="TreeGrafter"/>
</dbReference>
<dbReference type="Gene3D" id="3.30.390.10">
    <property type="entry name" value="Enolase-like, N-terminal domain"/>
    <property type="match status" value="1"/>
</dbReference>
<gene>
    <name evidence="5" type="ORF">EDB95_3746</name>
</gene>